<reference evidence="2" key="1">
    <citation type="submission" date="2015-11" db="EMBL/GenBank/DDBJ databases">
        <authorList>
            <person name="Varghese N."/>
        </authorList>
    </citation>
    <scope>NUCLEOTIDE SEQUENCE [LARGE SCALE GENOMIC DNA]</scope>
    <source>
        <strain evidence="2">DSM 45899</strain>
    </source>
</reference>
<protein>
    <submittedName>
        <fullName evidence="1">Uncharacterized protein</fullName>
    </submittedName>
</protein>
<keyword evidence="2" id="KW-1185">Reference proteome</keyword>
<name>A0A0S4QGR1_9ACTN</name>
<accession>A0A0S4QGR1</accession>
<evidence type="ECO:0000313" key="2">
    <source>
        <dbReference type="Proteomes" id="UP000198802"/>
    </source>
</evidence>
<proteinExistence type="predicted"/>
<organism evidence="1 2">
    <name type="scientific">Parafrankia irregularis</name>
    <dbReference type="NCBI Taxonomy" id="795642"/>
    <lineage>
        <taxon>Bacteria</taxon>
        <taxon>Bacillati</taxon>
        <taxon>Actinomycetota</taxon>
        <taxon>Actinomycetes</taxon>
        <taxon>Frankiales</taxon>
        <taxon>Frankiaceae</taxon>
        <taxon>Parafrankia</taxon>
    </lineage>
</organism>
<dbReference type="Proteomes" id="UP000198802">
    <property type="component" value="Unassembled WGS sequence"/>
</dbReference>
<sequence>MRPGRGRYKAGIGIGIGIEAGPVRVAVAPPAVTGDRLMPRTGDRVAVRRVPATAATTVVAGPGDGHLLHGPRRVSATVISRFSHPKA</sequence>
<dbReference type="AlphaFoldDB" id="A0A0S4QGR1"/>
<evidence type="ECO:0000313" key="1">
    <source>
        <dbReference type="EMBL" id="CUU54669.1"/>
    </source>
</evidence>
<dbReference type="EMBL" id="FAOZ01000003">
    <property type="protein sequence ID" value="CUU54669.1"/>
    <property type="molecule type" value="Genomic_DNA"/>
</dbReference>
<gene>
    <name evidence="1" type="ORF">Ga0074812_103159</name>
</gene>